<dbReference type="EC" id="1.1.1.18" evidence="3"/>
<organism evidence="6 7">
    <name type="scientific">Erwinia tracheiphila</name>
    <dbReference type="NCBI Taxonomy" id="65700"/>
    <lineage>
        <taxon>Bacteria</taxon>
        <taxon>Pseudomonadati</taxon>
        <taxon>Pseudomonadota</taxon>
        <taxon>Gammaproteobacteria</taxon>
        <taxon>Enterobacterales</taxon>
        <taxon>Erwiniaceae</taxon>
        <taxon>Erwinia</taxon>
    </lineage>
</organism>
<dbReference type="Proteomes" id="UP000264980">
    <property type="component" value="Chromosome"/>
</dbReference>
<feature type="domain" description="Gfo/Idh/MocA-like oxidoreductase C-terminal" evidence="5">
    <location>
        <begin position="137"/>
        <end position="325"/>
    </location>
</feature>
<dbReference type="GO" id="GO:0019310">
    <property type="term" value="P:inositol catabolic process"/>
    <property type="evidence" value="ECO:0007669"/>
    <property type="project" value="UniProtKB-UniRule"/>
</dbReference>
<comment type="function">
    <text evidence="3">Involved in the oxidation of myo-inositol (MI) to 2-keto-myo-inositol (2KMI or 2-inosose).</text>
</comment>
<protein>
    <recommendedName>
        <fullName evidence="3">Inositol 2-dehydrogenase</fullName>
        <ecNumber evidence="3">1.1.1.18</ecNumber>
    </recommendedName>
    <alternativeName>
        <fullName evidence="3">Myo-inositol 2-dehydrogenase</fullName>
        <shortName evidence="3">MI 2-dehydrogenase</shortName>
    </alternativeName>
</protein>
<dbReference type="RefSeq" id="WP_233481465.1">
    <property type="nucleotide sequence ID" value="NZ_CP013970.1"/>
</dbReference>
<sequence length="337" mass="36956">MTLQLGVIGAGAIGKEHIRRCTHTLQGATVVAVSDINADSVRAAIAFSGINAEACSDAHDVIKASYVDAVLVTSWDPTHEEYVLAAIAAGKPVFCEKPLAVTAEGCRRIVDAEMNAGKRLVQVGFMRPYDEGYQALKKTIDSGEIGMPLMMHCAHRNPEVGENYTTDMAITNTLIHELDALRWLLNDDYRSVQVRFPRSTSATHARLKDPQIVMLETQSGTLIDVEIFVNCRYGYDIQCEVVGEHGVARLPEPASVQLRTAARLSTSILTDWKDRFIKAYDTELQNFINDVKTGQLQGPSAWDGYAASVAADACLKAQETGETIQITLPQRPAFYPR</sequence>
<evidence type="ECO:0000259" key="4">
    <source>
        <dbReference type="Pfam" id="PF01408"/>
    </source>
</evidence>
<dbReference type="InterPro" id="IPR050424">
    <property type="entry name" value="Gfo-Idh-MocA_inositol_DH"/>
</dbReference>
<dbReference type="Gene3D" id="3.30.360.10">
    <property type="entry name" value="Dihydrodipicolinate Reductase, domain 2"/>
    <property type="match status" value="1"/>
</dbReference>
<dbReference type="InterPro" id="IPR004104">
    <property type="entry name" value="Gfo/Idh/MocA-like_OxRdtase_C"/>
</dbReference>
<keyword evidence="2 3" id="KW-0520">NAD</keyword>
<evidence type="ECO:0000259" key="5">
    <source>
        <dbReference type="Pfam" id="PF02894"/>
    </source>
</evidence>
<evidence type="ECO:0000313" key="6">
    <source>
        <dbReference type="EMBL" id="AXF77343.1"/>
    </source>
</evidence>
<accession>A0A345CV76</accession>
<dbReference type="GO" id="GO:0000166">
    <property type="term" value="F:nucleotide binding"/>
    <property type="evidence" value="ECO:0007669"/>
    <property type="project" value="InterPro"/>
</dbReference>
<keyword evidence="1 3" id="KW-0560">Oxidoreductase</keyword>
<dbReference type="InterPro" id="IPR023794">
    <property type="entry name" value="MI/DCI_dehydrogenase"/>
</dbReference>
<comment type="catalytic activity">
    <reaction evidence="3">
        <text>myo-inositol + NAD(+) = scyllo-inosose + NADH + H(+)</text>
        <dbReference type="Rhea" id="RHEA:16949"/>
        <dbReference type="ChEBI" id="CHEBI:15378"/>
        <dbReference type="ChEBI" id="CHEBI:17268"/>
        <dbReference type="ChEBI" id="CHEBI:17811"/>
        <dbReference type="ChEBI" id="CHEBI:57540"/>
        <dbReference type="ChEBI" id="CHEBI:57945"/>
        <dbReference type="EC" id="1.1.1.18"/>
    </reaction>
</comment>
<evidence type="ECO:0000256" key="3">
    <source>
        <dbReference type="HAMAP-Rule" id="MF_01671"/>
    </source>
</evidence>
<reference evidence="6 7" key="1">
    <citation type="submission" date="2016-01" db="EMBL/GenBank/DDBJ databases">
        <authorList>
            <person name="Oliw E.H."/>
        </authorList>
    </citation>
    <scope>NUCLEOTIDE SEQUENCE [LARGE SCALE GENOMIC DNA]</scope>
    <source>
        <strain evidence="6 7">MDcuke</strain>
    </source>
</reference>
<dbReference type="Pfam" id="PF01408">
    <property type="entry name" value="GFO_IDH_MocA"/>
    <property type="match status" value="1"/>
</dbReference>
<dbReference type="SUPFAM" id="SSF51735">
    <property type="entry name" value="NAD(P)-binding Rossmann-fold domains"/>
    <property type="match status" value="1"/>
</dbReference>
<dbReference type="HAMAP" id="MF_01671">
    <property type="entry name" value="IolG"/>
    <property type="match status" value="1"/>
</dbReference>
<evidence type="ECO:0000256" key="2">
    <source>
        <dbReference type="ARBA" id="ARBA00023027"/>
    </source>
</evidence>
<feature type="domain" description="Gfo/Idh/MocA-like oxidoreductase N-terminal" evidence="4">
    <location>
        <begin position="4"/>
        <end position="125"/>
    </location>
</feature>
<dbReference type="PANTHER" id="PTHR43593">
    <property type="match status" value="1"/>
</dbReference>
<gene>
    <name evidence="3" type="primary">iolG</name>
    <name evidence="6" type="ORF">AV903_16965</name>
</gene>
<dbReference type="Gene3D" id="3.40.50.720">
    <property type="entry name" value="NAD(P)-binding Rossmann-like Domain"/>
    <property type="match status" value="1"/>
</dbReference>
<dbReference type="InterPro" id="IPR000683">
    <property type="entry name" value="Gfo/Idh/MocA-like_OxRdtase_N"/>
</dbReference>
<dbReference type="InterPro" id="IPR036291">
    <property type="entry name" value="NAD(P)-bd_dom_sf"/>
</dbReference>
<dbReference type="AlphaFoldDB" id="A0A345CV76"/>
<dbReference type="PANTHER" id="PTHR43593:SF1">
    <property type="entry name" value="INOSITOL 2-DEHYDROGENASE"/>
    <property type="match status" value="1"/>
</dbReference>
<comment type="subunit">
    <text evidence="3">Homotetramer.</text>
</comment>
<name>A0A345CV76_9GAMM</name>
<dbReference type="GO" id="GO:0050112">
    <property type="term" value="F:inositol 2-dehydrogenase (NAD+) activity"/>
    <property type="evidence" value="ECO:0007669"/>
    <property type="project" value="UniProtKB-UniRule"/>
</dbReference>
<dbReference type="EMBL" id="CP013970">
    <property type="protein sequence ID" value="AXF77343.1"/>
    <property type="molecule type" value="Genomic_DNA"/>
</dbReference>
<dbReference type="Pfam" id="PF02894">
    <property type="entry name" value="GFO_IDH_MocA_C"/>
    <property type="match status" value="1"/>
</dbReference>
<evidence type="ECO:0000313" key="7">
    <source>
        <dbReference type="Proteomes" id="UP000264980"/>
    </source>
</evidence>
<dbReference type="SUPFAM" id="SSF55347">
    <property type="entry name" value="Glyceraldehyde-3-phosphate dehydrogenase-like, C-terminal domain"/>
    <property type="match status" value="1"/>
</dbReference>
<proteinExistence type="inferred from homology"/>
<evidence type="ECO:0000256" key="1">
    <source>
        <dbReference type="ARBA" id="ARBA00023002"/>
    </source>
</evidence>
<comment type="similarity">
    <text evidence="3">Belongs to the Gfo/Idh/MocA family.</text>
</comment>